<accession>A0A1N6K3S3</accession>
<evidence type="ECO:0000313" key="2">
    <source>
        <dbReference type="EMBL" id="SIO51244.1"/>
    </source>
</evidence>
<dbReference type="AlphaFoldDB" id="A0A1N6K3S3"/>
<dbReference type="RefSeq" id="WP_074242294.1">
    <property type="nucleotide sequence ID" value="NZ_FSRA01000002.1"/>
</dbReference>
<dbReference type="Pfam" id="PF02627">
    <property type="entry name" value="CMD"/>
    <property type="match status" value="1"/>
</dbReference>
<dbReference type="STRING" id="536979.SAMN04488055_5026"/>
<dbReference type="Gene3D" id="1.20.1290.10">
    <property type="entry name" value="AhpD-like"/>
    <property type="match status" value="1"/>
</dbReference>
<proteinExistence type="predicted"/>
<organism evidence="2 3">
    <name type="scientific">Chitinophaga niabensis</name>
    <dbReference type="NCBI Taxonomy" id="536979"/>
    <lineage>
        <taxon>Bacteria</taxon>
        <taxon>Pseudomonadati</taxon>
        <taxon>Bacteroidota</taxon>
        <taxon>Chitinophagia</taxon>
        <taxon>Chitinophagales</taxon>
        <taxon>Chitinophagaceae</taxon>
        <taxon>Chitinophaga</taxon>
    </lineage>
</organism>
<protein>
    <submittedName>
        <fullName evidence="2">Alkylhydroperoxidase AhpD family core domain-containing protein</fullName>
    </submittedName>
</protein>
<evidence type="ECO:0000313" key="3">
    <source>
        <dbReference type="Proteomes" id="UP000185003"/>
    </source>
</evidence>
<feature type="domain" description="Carboxymuconolactone decarboxylase-like" evidence="1">
    <location>
        <begin position="12"/>
        <end position="94"/>
    </location>
</feature>
<dbReference type="InterPro" id="IPR003779">
    <property type="entry name" value="CMD-like"/>
</dbReference>
<keyword evidence="2" id="KW-0575">Peroxidase</keyword>
<dbReference type="SUPFAM" id="SSF69118">
    <property type="entry name" value="AhpD-like"/>
    <property type="match status" value="1"/>
</dbReference>
<reference evidence="3" key="1">
    <citation type="submission" date="2016-11" db="EMBL/GenBank/DDBJ databases">
        <authorList>
            <person name="Varghese N."/>
            <person name="Submissions S."/>
        </authorList>
    </citation>
    <scope>NUCLEOTIDE SEQUENCE [LARGE SCALE GENOMIC DNA]</scope>
    <source>
        <strain evidence="3">DSM 24787</strain>
    </source>
</reference>
<keyword evidence="3" id="KW-1185">Reference proteome</keyword>
<evidence type="ECO:0000259" key="1">
    <source>
        <dbReference type="Pfam" id="PF02627"/>
    </source>
</evidence>
<name>A0A1N6K3S3_9BACT</name>
<dbReference type="OrthoDB" id="9801997at2"/>
<dbReference type="InterPro" id="IPR029032">
    <property type="entry name" value="AhpD-like"/>
</dbReference>
<dbReference type="InterPro" id="IPR004675">
    <property type="entry name" value="AhpD_core"/>
</dbReference>
<dbReference type="NCBIfam" id="TIGR00778">
    <property type="entry name" value="ahpD_dom"/>
    <property type="match status" value="1"/>
</dbReference>
<keyword evidence="2" id="KW-0560">Oxidoreductase</keyword>
<sequence length="145" mass="16836">MSKRIRIKEVEPAIYKAMMALENYMATTKIEKLHKDLIKVRASQINGCTYCMDIHSREARQHGETEQRLYVLTNWRETDLFSEEEQAILAMTEEVTLLPQGVSDETYERAAKLFDEQYLAQLIMAIIAINAWNRIGVSTHMIPNE</sequence>
<dbReference type="PANTHER" id="PTHR34846:SF10">
    <property type="entry name" value="CYTOPLASMIC PROTEIN"/>
    <property type="match status" value="1"/>
</dbReference>
<gene>
    <name evidence="2" type="ORF">SAMN04488055_5026</name>
</gene>
<dbReference type="PANTHER" id="PTHR34846">
    <property type="entry name" value="4-CARBOXYMUCONOLACTONE DECARBOXYLASE FAMILY PROTEIN (AFU_ORTHOLOGUE AFUA_6G11590)"/>
    <property type="match status" value="1"/>
</dbReference>
<dbReference type="Proteomes" id="UP000185003">
    <property type="component" value="Unassembled WGS sequence"/>
</dbReference>
<dbReference type="GO" id="GO:0051920">
    <property type="term" value="F:peroxiredoxin activity"/>
    <property type="evidence" value="ECO:0007669"/>
    <property type="project" value="InterPro"/>
</dbReference>
<dbReference type="EMBL" id="FSRA01000002">
    <property type="protein sequence ID" value="SIO51244.1"/>
    <property type="molecule type" value="Genomic_DNA"/>
</dbReference>